<sequence length="58" mass="6107">MLVFPPSILASFDAFPVGQWNLAKVLVVTVHNSGDAPPTTVRGQSRCAMDVGSTVSHP</sequence>
<evidence type="ECO:0000256" key="1">
    <source>
        <dbReference type="SAM" id="MobiDB-lite"/>
    </source>
</evidence>
<proteinExistence type="predicted"/>
<evidence type="ECO:0000313" key="3">
    <source>
        <dbReference type="Proteomes" id="UP000663193"/>
    </source>
</evidence>
<dbReference type="VEuPathDB" id="FungiDB:JI435_423740"/>
<dbReference type="Proteomes" id="UP000663193">
    <property type="component" value="Chromosome 21"/>
</dbReference>
<feature type="region of interest" description="Disordered" evidence="1">
    <location>
        <begin position="37"/>
        <end position="58"/>
    </location>
</feature>
<evidence type="ECO:0000313" key="2">
    <source>
        <dbReference type="EMBL" id="QRD06803.1"/>
    </source>
</evidence>
<name>A0A7U2IBL1_PHANO</name>
<organism evidence="2 3">
    <name type="scientific">Phaeosphaeria nodorum (strain SN15 / ATCC MYA-4574 / FGSC 10173)</name>
    <name type="common">Glume blotch fungus</name>
    <name type="synonym">Parastagonospora nodorum</name>
    <dbReference type="NCBI Taxonomy" id="321614"/>
    <lineage>
        <taxon>Eukaryota</taxon>
        <taxon>Fungi</taxon>
        <taxon>Dikarya</taxon>
        <taxon>Ascomycota</taxon>
        <taxon>Pezizomycotina</taxon>
        <taxon>Dothideomycetes</taxon>
        <taxon>Pleosporomycetidae</taxon>
        <taxon>Pleosporales</taxon>
        <taxon>Pleosporineae</taxon>
        <taxon>Phaeosphaeriaceae</taxon>
        <taxon>Parastagonospora</taxon>
    </lineage>
</organism>
<keyword evidence="3" id="KW-1185">Reference proteome</keyword>
<reference evidence="3" key="1">
    <citation type="journal article" date="2021" name="BMC Genomics">
        <title>Chromosome-level genome assembly and manually-curated proteome of model necrotroph Parastagonospora nodorum Sn15 reveals a genome-wide trove of candidate effector homologs, and redundancy of virulence-related functions within an accessory chromosome.</title>
        <authorList>
            <person name="Bertazzoni S."/>
            <person name="Jones D.A.B."/>
            <person name="Phan H.T."/>
            <person name="Tan K.-C."/>
            <person name="Hane J.K."/>
        </authorList>
    </citation>
    <scope>NUCLEOTIDE SEQUENCE [LARGE SCALE GENOMIC DNA]</scope>
    <source>
        <strain evidence="3">SN15 / ATCC MYA-4574 / FGSC 10173)</strain>
    </source>
</reference>
<accession>A0A7U2IBL1</accession>
<protein>
    <submittedName>
        <fullName evidence="2">Uncharacterized protein</fullName>
    </submittedName>
</protein>
<dbReference type="EMBL" id="CP069043">
    <property type="protein sequence ID" value="QRD06803.1"/>
    <property type="molecule type" value="Genomic_DNA"/>
</dbReference>
<gene>
    <name evidence="2" type="ORF">JI435_423740</name>
</gene>
<dbReference type="AlphaFoldDB" id="A0A7U2IBL1"/>